<evidence type="ECO:0000256" key="6">
    <source>
        <dbReference type="SAM" id="MobiDB-lite"/>
    </source>
</evidence>
<dbReference type="InterPro" id="IPR039776">
    <property type="entry name" value="Pds5"/>
</dbReference>
<dbReference type="Pfam" id="PF20168">
    <property type="entry name" value="PDS5"/>
    <property type="match status" value="1"/>
</dbReference>
<evidence type="ECO:0000256" key="2">
    <source>
        <dbReference type="ARBA" id="ARBA00022618"/>
    </source>
</evidence>
<dbReference type="PANTHER" id="PTHR12663:SF0">
    <property type="entry name" value="PRECOCIOUS DISSOCIATION OF SISTERS 5, ISOFORM A"/>
    <property type="match status" value="1"/>
</dbReference>
<dbReference type="GO" id="GO:0051301">
    <property type="term" value="P:cell division"/>
    <property type="evidence" value="ECO:0007669"/>
    <property type="project" value="UniProtKB-KW"/>
</dbReference>
<keyword evidence="8" id="KW-1185">Reference proteome</keyword>
<proteinExistence type="predicted"/>
<evidence type="ECO:0000256" key="4">
    <source>
        <dbReference type="ARBA" id="ARBA00023242"/>
    </source>
</evidence>
<dbReference type="GO" id="GO:0000785">
    <property type="term" value="C:chromatin"/>
    <property type="evidence" value="ECO:0007669"/>
    <property type="project" value="TreeGrafter"/>
</dbReference>
<keyword evidence="3" id="KW-0498">Mitosis</keyword>
<keyword evidence="2" id="KW-0132">Cell division</keyword>
<reference evidence="8" key="2">
    <citation type="submission" date="2015-01" db="EMBL/GenBank/DDBJ databases">
        <title>Evolutionary Origins and Diversification of the Mycorrhizal Mutualists.</title>
        <authorList>
            <consortium name="DOE Joint Genome Institute"/>
            <consortium name="Mycorrhizal Genomics Consortium"/>
            <person name="Kohler A."/>
            <person name="Kuo A."/>
            <person name="Nagy L.G."/>
            <person name="Floudas D."/>
            <person name="Copeland A."/>
            <person name="Barry K.W."/>
            <person name="Cichocki N."/>
            <person name="Veneault-Fourrey C."/>
            <person name="LaButti K."/>
            <person name="Lindquist E.A."/>
            <person name="Lipzen A."/>
            <person name="Lundell T."/>
            <person name="Morin E."/>
            <person name="Murat C."/>
            <person name="Riley R."/>
            <person name="Ohm R."/>
            <person name="Sun H."/>
            <person name="Tunlid A."/>
            <person name="Henrissat B."/>
            <person name="Grigoriev I.V."/>
            <person name="Hibbett D.S."/>
            <person name="Martin F."/>
        </authorList>
    </citation>
    <scope>NUCLEOTIDE SEQUENCE [LARGE SCALE GENOMIC DNA]</scope>
    <source>
        <strain evidence="8">MUT 4182</strain>
    </source>
</reference>
<dbReference type="GO" id="GO:0006281">
    <property type="term" value="P:DNA repair"/>
    <property type="evidence" value="ECO:0007669"/>
    <property type="project" value="TreeGrafter"/>
</dbReference>
<dbReference type="Proteomes" id="UP000054248">
    <property type="component" value="Unassembled WGS sequence"/>
</dbReference>
<dbReference type="Gene3D" id="1.25.10.10">
    <property type="entry name" value="Leucine-rich Repeat Variant"/>
    <property type="match status" value="1"/>
</dbReference>
<dbReference type="GO" id="GO:0007064">
    <property type="term" value="P:mitotic sister chromatid cohesion"/>
    <property type="evidence" value="ECO:0007669"/>
    <property type="project" value="InterPro"/>
</dbReference>
<dbReference type="EMBL" id="KN822990">
    <property type="protein sequence ID" value="KIO28823.1"/>
    <property type="molecule type" value="Genomic_DNA"/>
</dbReference>
<feature type="compositionally biased region" description="Acidic residues" evidence="6">
    <location>
        <begin position="1148"/>
        <end position="1157"/>
    </location>
</feature>
<gene>
    <name evidence="7" type="ORF">M407DRAFT_22075</name>
</gene>
<keyword evidence="4" id="KW-0539">Nucleus</keyword>
<sequence>MAPPKTRTPAAEKLKFSDKLIKGHSTDALQEELADMDQERVDTKSLSMVRKELIQTSLLLHKDKGVKAYVACCLADLLRLYAPDAPYTAHELRDIFQFFLRQLTTGLKNQDAPYYAETFYLLESLASIKSVVLVCDLPQADELMLEIFRGFFDLVGTDLPKNVELFITDVLVALIDEASTLPPELLDVLLAQFMRKQTKQPTAAYRLAVEVCSRTSERLQRNVCQYFTDIILQSDDEEEMERIETAHELVKALNRDCPALLLNVVPQLEEELKVDRLQMRTLATQVLGEMFGEVKNGVELSRKYHGAWQAWIHRKSDKAAGVRLAFVEATGPIIASHAELRPEVEDALQAKLLDPDEKVRAAACRVYAQMDYETVLHNVAVQQLEEVASRASDKKHLVRLEAFRCLGKLFGLAYPDIERNDATAVKKFAWIPSAIFQTAAKSADLKSEAEETVFQYILPVPAKGDDEAGWTQRLISVAASLDDRAMHNLLVMTNIKISRPSLYEKFIDFCEQNNGGVIDKHEEEVVRALRRVIQAIAGSFVDSSKASEDLRAFASMNEVRLYKAFRSCIDPKSDLKVLAKSQSEFLRRVEQTLPSCLITVTHVLRRASPWILNQSSVPTLVKCLQKVDSHSEQARRADRARMLLSYISKYCPVMHSAHATELSKALGETKNHSLVETALQALSAAVRTDPSLFPSDKRTVDRIAKFVMEDNPRLAKFAARALAHSGTRVDLCMTVFDRVVQSLPSATGGSLVSHLAAIAEFAQSIQRVFETRSQVITTHLVQLLMRETASEENDDNSPDWVDENQLDYITRAKLLSIKVFRNRCLFYVEPRADTTSAHEVLAPVLKMLWTILENGGATTPDSTDKAAVKAHLRLQASVALLKLSQNDLYCKIITANLPVLAVVVQDPSFHVRYAFLGKLVKYLQARKLDPRFNAVLFLTAHDPERDIRDKARIYVQVISHRSPEIKSSNFELVFVRLLHLLAHHPDFSNDAEGLKDMAKYIEFFTNLVASSDNISLLYHLASKLKTVQDTEDDPFTENLYVISELAQYIIKAYAQSQSWPLPTFPGKVKLPVDIFKRHESAEGATAAVKRTYIGQDTLAELNGVGKAWKSPNPKADLDKSSRKRKDAGAKSTSDVRSKRRRKTAESDTSGDESESDQDTGGAYRGVKSKRSNAEEGGETPLRRSNR</sequence>
<evidence type="ECO:0000256" key="1">
    <source>
        <dbReference type="ARBA" id="ARBA00004123"/>
    </source>
</evidence>
<dbReference type="GO" id="GO:0005634">
    <property type="term" value="C:nucleus"/>
    <property type="evidence" value="ECO:0007669"/>
    <property type="project" value="UniProtKB-SubCell"/>
</dbReference>
<dbReference type="PANTHER" id="PTHR12663">
    <property type="entry name" value="ANDROGEN INDUCED INHIBITOR OF PROLIFERATION AS3 / PDS5-RELATED"/>
    <property type="match status" value="1"/>
</dbReference>
<accession>A0A0C3L4V0</accession>
<keyword evidence="5" id="KW-0131">Cell cycle</keyword>
<organism evidence="7 8">
    <name type="scientific">Tulasnella calospora MUT 4182</name>
    <dbReference type="NCBI Taxonomy" id="1051891"/>
    <lineage>
        <taxon>Eukaryota</taxon>
        <taxon>Fungi</taxon>
        <taxon>Dikarya</taxon>
        <taxon>Basidiomycota</taxon>
        <taxon>Agaricomycotina</taxon>
        <taxon>Agaricomycetes</taxon>
        <taxon>Cantharellales</taxon>
        <taxon>Tulasnellaceae</taxon>
        <taxon>Tulasnella</taxon>
    </lineage>
</organism>
<dbReference type="STRING" id="1051891.A0A0C3L4V0"/>
<dbReference type="CDD" id="cd19953">
    <property type="entry name" value="PDS5"/>
    <property type="match status" value="1"/>
</dbReference>
<dbReference type="OrthoDB" id="200660at2759"/>
<dbReference type="InterPro" id="IPR016024">
    <property type="entry name" value="ARM-type_fold"/>
</dbReference>
<reference evidence="7 8" key="1">
    <citation type="submission" date="2014-04" db="EMBL/GenBank/DDBJ databases">
        <authorList>
            <consortium name="DOE Joint Genome Institute"/>
            <person name="Kuo A."/>
            <person name="Girlanda M."/>
            <person name="Perotto S."/>
            <person name="Kohler A."/>
            <person name="Nagy L.G."/>
            <person name="Floudas D."/>
            <person name="Copeland A."/>
            <person name="Barry K.W."/>
            <person name="Cichocki N."/>
            <person name="Veneault-Fourrey C."/>
            <person name="LaButti K."/>
            <person name="Lindquist E.A."/>
            <person name="Lipzen A."/>
            <person name="Lundell T."/>
            <person name="Morin E."/>
            <person name="Murat C."/>
            <person name="Sun H."/>
            <person name="Tunlid A."/>
            <person name="Henrissat B."/>
            <person name="Grigoriev I.V."/>
            <person name="Hibbett D.S."/>
            <person name="Martin F."/>
            <person name="Nordberg H.P."/>
            <person name="Cantor M.N."/>
            <person name="Hua S.X."/>
        </authorList>
    </citation>
    <scope>NUCLEOTIDE SEQUENCE [LARGE SCALE GENOMIC DNA]</scope>
    <source>
        <strain evidence="7 8">MUT 4182</strain>
    </source>
</reference>
<dbReference type="InterPro" id="IPR011989">
    <property type="entry name" value="ARM-like"/>
</dbReference>
<evidence type="ECO:0000313" key="7">
    <source>
        <dbReference type="EMBL" id="KIO28823.1"/>
    </source>
</evidence>
<evidence type="ECO:0000256" key="3">
    <source>
        <dbReference type="ARBA" id="ARBA00022776"/>
    </source>
</evidence>
<feature type="region of interest" description="Disordered" evidence="6">
    <location>
        <begin position="1104"/>
        <end position="1186"/>
    </location>
</feature>
<name>A0A0C3L4V0_9AGAM</name>
<dbReference type="AlphaFoldDB" id="A0A0C3L4V0"/>
<protein>
    <submittedName>
        <fullName evidence="7">Uncharacterized protein</fullName>
    </submittedName>
</protein>
<evidence type="ECO:0000313" key="8">
    <source>
        <dbReference type="Proteomes" id="UP000054248"/>
    </source>
</evidence>
<evidence type="ECO:0000256" key="5">
    <source>
        <dbReference type="ARBA" id="ARBA00023306"/>
    </source>
</evidence>
<dbReference type="SUPFAM" id="SSF48371">
    <property type="entry name" value="ARM repeat"/>
    <property type="match status" value="1"/>
</dbReference>
<comment type="subcellular location">
    <subcellularLocation>
        <location evidence="1">Nucleus</location>
    </subcellularLocation>
</comment>
<dbReference type="HOGENOM" id="CLU_002562_1_0_1"/>